<keyword evidence="3" id="KW-0238">DNA-binding</keyword>
<dbReference type="Pfam" id="PF01420">
    <property type="entry name" value="Methylase_S"/>
    <property type="match status" value="2"/>
</dbReference>
<accession>A0A437PXL4</accession>
<reference evidence="6 7" key="1">
    <citation type="submission" date="2019-01" db="EMBL/GenBank/DDBJ databases">
        <authorList>
            <person name="Chen W.-M."/>
        </authorList>
    </citation>
    <scope>NUCLEOTIDE SEQUENCE [LARGE SCALE GENOMIC DNA]</scope>
    <source>
        <strain evidence="6 7">FSY-15</strain>
    </source>
</reference>
<comment type="similarity">
    <text evidence="1">Belongs to the type-I restriction system S methylase family.</text>
</comment>
<evidence type="ECO:0000313" key="6">
    <source>
        <dbReference type="EMBL" id="RVU26980.1"/>
    </source>
</evidence>
<dbReference type="Gene3D" id="1.10.287.1120">
    <property type="entry name" value="Bipartite methylase S protein"/>
    <property type="match status" value="1"/>
</dbReference>
<feature type="domain" description="Type I restriction modification DNA specificity" evidence="5">
    <location>
        <begin position="16"/>
        <end position="194"/>
    </location>
</feature>
<keyword evidence="4" id="KW-0175">Coiled coil</keyword>
<name>A0A437PXL4_9BACT</name>
<keyword evidence="6" id="KW-0378">Hydrolase</keyword>
<evidence type="ECO:0000256" key="3">
    <source>
        <dbReference type="ARBA" id="ARBA00023125"/>
    </source>
</evidence>
<gene>
    <name evidence="6" type="ORF">EOJ36_02995</name>
</gene>
<dbReference type="InterPro" id="IPR044946">
    <property type="entry name" value="Restrct_endonuc_typeI_TRD_sf"/>
</dbReference>
<dbReference type="RefSeq" id="WP_127802531.1">
    <property type="nucleotide sequence ID" value="NZ_SACY01000001.1"/>
</dbReference>
<keyword evidence="7" id="KW-1185">Reference proteome</keyword>
<dbReference type="OrthoDB" id="825893at2"/>
<dbReference type="EMBL" id="SACY01000001">
    <property type="protein sequence ID" value="RVU26980.1"/>
    <property type="molecule type" value="Genomic_DNA"/>
</dbReference>
<dbReference type="SUPFAM" id="SSF116734">
    <property type="entry name" value="DNA methylase specificity domain"/>
    <property type="match status" value="2"/>
</dbReference>
<keyword evidence="6" id="KW-0540">Nuclease</keyword>
<evidence type="ECO:0000259" key="5">
    <source>
        <dbReference type="Pfam" id="PF01420"/>
    </source>
</evidence>
<comment type="caution">
    <text evidence="6">The sequence shown here is derived from an EMBL/GenBank/DDBJ whole genome shotgun (WGS) entry which is preliminary data.</text>
</comment>
<evidence type="ECO:0000256" key="4">
    <source>
        <dbReference type="SAM" id="Coils"/>
    </source>
</evidence>
<dbReference type="Gene3D" id="3.90.220.20">
    <property type="entry name" value="DNA methylase specificity domains"/>
    <property type="match status" value="2"/>
</dbReference>
<evidence type="ECO:0000256" key="2">
    <source>
        <dbReference type="ARBA" id="ARBA00022747"/>
    </source>
</evidence>
<dbReference type="InterPro" id="IPR052021">
    <property type="entry name" value="Type-I_RS_S_subunit"/>
</dbReference>
<feature type="domain" description="Type I restriction modification DNA specificity" evidence="5">
    <location>
        <begin position="217"/>
        <end position="381"/>
    </location>
</feature>
<evidence type="ECO:0000256" key="1">
    <source>
        <dbReference type="ARBA" id="ARBA00010923"/>
    </source>
</evidence>
<protein>
    <submittedName>
        <fullName evidence="6">Restriction endonuclease subunit S</fullName>
    </submittedName>
</protein>
<organism evidence="6 7">
    <name type="scientific">Sandaracinomonas limnophila</name>
    <dbReference type="NCBI Taxonomy" id="1862386"/>
    <lineage>
        <taxon>Bacteria</taxon>
        <taxon>Pseudomonadati</taxon>
        <taxon>Bacteroidota</taxon>
        <taxon>Cytophagia</taxon>
        <taxon>Cytophagales</taxon>
        <taxon>Flectobacillaceae</taxon>
        <taxon>Sandaracinomonas</taxon>
    </lineage>
</organism>
<dbReference type="GO" id="GO:0003677">
    <property type="term" value="F:DNA binding"/>
    <property type="evidence" value="ECO:0007669"/>
    <property type="project" value="UniProtKB-KW"/>
</dbReference>
<dbReference type="Proteomes" id="UP000282832">
    <property type="component" value="Unassembled WGS sequence"/>
</dbReference>
<feature type="coiled-coil region" evidence="4">
    <location>
        <begin position="368"/>
        <end position="395"/>
    </location>
</feature>
<dbReference type="PANTHER" id="PTHR30408">
    <property type="entry name" value="TYPE-1 RESTRICTION ENZYME ECOKI SPECIFICITY PROTEIN"/>
    <property type="match status" value="1"/>
</dbReference>
<dbReference type="PANTHER" id="PTHR30408:SF12">
    <property type="entry name" value="TYPE I RESTRICTION ENZYME MJAVIII SPECIFICITY SUBUNIT"/>
    <property type="match status" value="1"/>
</dbReference>
<dbReference type="GO" id="GO:0009307">
    <property type="term" value="P:DNA restriction-modification system"/>
    <property type="evidence" value="ECO:0007669"/>
    <property type="project" value="UniProtKB-KW"/>
</dbReference>
<dbReference type="InterPro" id="IPR000055">
    <property type="entry name" value="Restrct_endonuc_typeI_TRD"/>
</dbReference>
<sequence>MSNTTTYKQTAIGLIPIDWEIKKLGKIAKTTAGGTPSTQKKEYWGGNIKWMSSGDLNLKKIFDVEGRITESGLKNSSTKLIPAKCVLIGLAGQGKTRGTVAMNLIELCTNQSVAAILPSNEFNEEYLYYNLDFRYNELRQLSTGDGGRGGLNLNIINSILIPIPPIQEQQKIAEILGSLDEAINISKQIVDSLKNRNIGIVQQLLSGKTRLNGYEKSQWHLKSLEEVAIFKNGKAHENSIDVEGDYIVVNSKFISTDAKISKASSENLCPLYKNEIVMVMSDIPNGKALAKCFYIDANYKYTLNQRICALTAKKGTESKFLFHLLNRNSYYLAFNNGVSQTNLKKDEVLECPLLMPDIEEQKQIVKVIDTAIKELNQYQQKLETLQLQKKGLMQQLLTGKTRVRI</sequence>
<evidence type="ECO:0000313" key="7">
    <source>
        <dbReference type="Proteomes" id="UP000282832"/>
    </source>
</evidence>
<keyword evidence="6" id="KW-0255">Endonuclease</keyword>
<keyword evidence="2" id="KW-0680">Restriction system</keyword>
<dbReference type="GO" id="GO:0004519">
    <property type="term" value="F:endonuclease activity"/>
    <property type="evidence" value="ECO:0007669"/>
    <property type="project" value="UniProtKB-KW"/>
</dbReference>
<dbReference type="CDD" id="cd17294">
    <property type="entry name" value="RMtype1_S_MmaC7ORF19P_TRD1-CR1_like"/>
    <property type="match status" value="1"/>
</dbReference>
<dbReference type="AlphaFoldDB" id="A0A437PXL4"/>
<proteinExistence type="inferred from homology"/>